<dbReference type="InterPro" id="IPR029063">
    <property type="entry name" value="SAM-dependent_MTases_sf"/>
</dbReference>
<evidence type="ECO:0000256" key="10">
    <source>
        <dbReference type="HAMAP-Rule" id="MF_03115"/>
    </source>
</evidence>
<dbReference type="GO" id="GO:0016226">
    <property type="term" value="P:iron-sulfur cluster assembly"/>
    <property type="evidence" value="ECO:0007669"/>
    <property type="project" value="UniProtKB-UniRule"/>
</dbReference>
<evidence type="ECO:0000256" key="1">
    <source>
        <dbReference type="ARBA" id="ARBA00001966"/>
    </source>
</evidence>
<comment type="subunit">
    <text evidence="10">Monomer.</text>
</comment>
<feature type="domain" description="Anamorsin C-terminal" evidence="11">
    <location>
        <begin position="284"/>
        <end position="317"/>
    </location>
</feature>
<comment type="caution">
    <text evidence="10">Lacks conserved residue(s) required for the propagation of feature annotation.</text>
</comment>
<comment type="cofactor">
    <cofactor evidence="10">
        <name>[2Fe-2S] cluster</name>
        <dbReference type="ChEBI" id="CHEBI:190135"/>
    </cofactor>
</comment>
<dbReference type="Pfam" id="PF20922">
    <property type="entry name" value="Anamorsin_N"/>
    <property type="match status" value="1"/>
</dbReference>
<name>A0AA36F748_OCTVU</name>
<keyword evidence="8 10" id="KW-0411">Iron-sulfur</keyword>
<sequence length="319" mass="34428">MQAVCHLHGGYSRGNFYIYLPHTPLLLISMAEIIAEVFPVESGQQILVLTKGDNTYFTGLPDLLKATTGVAGKVLTLDLNKLSEYDGTKFDSAVFGMVLSKDFKFELEQLASVCQVLKPTSQLHIFKVSSPESTQTKDQLISSLKLSGFVKVTELPEVKLSDSNVDSIKAFCDLPAESSLVHLSAAKPSYAIGSTNKLNLSQKLKTTEPAADTAKIWSLSANDLDDDDLLDSDTLLNEDDLIKPDPSSLKADCGGSRKKKRACKNCTCGLAEELDGENRPAMPKSACGNCYLGDAFRCSGCPYLGMPAFKPGEKVSLAL</sequence>
<keyword evidence="14" id="KW-1185">Reference proteome</keyword>
<evidence type="ECO:0000256" key="7">
    <source>
        <dbReference type="ARBA" id="ARBA00023004"/>
    </source>
</evidence>
<reference evidence="13" key="1">
    <citation type="submission" date="2023-08" db="EMBL/GenBank/DDBJ databases">
        <authorList>
            <person name="Alioto T."/>
            <person name="Alioto T."/>
            <person name="Gomez Garrido J."/>
        </authorList>
    </citation>
    <scope>NUCLEOTIDE SEQUENCE</scope>
</reference>
<dbReference type="EMBL" id="OX597819">
    <property type="protein sequence ID" value="CAI9724613.1"/>
    <property type="molecule type" value="Genomic_DNA"/>
</dbReference>
<evidence type="ECO:0000256" key="8">
    <source>
        <dbReference type="ARBA" id="ARBA00023014"/>
    </source>
</evidence>
<dbReference type="GO" id="GO:0046872">
    <property type="term" value="F:metal ion binding"/>
    <property type="evidence" value="ECO:0007669"/>
    <property type="project" value="UniProtKB-KW"/>
</dbReference>
<comment type="function">
    <text evidence="10">Component of the cytosolic iron-sulfur (Fe-S) protein assembly (CIA) machinery. Required for the maturation of extramitochondrial Fe-S proteins. Part of an electron transfer chain functioning in an early step of cytosolic Fe-S biogenesis, facilitating the de novo assembly of a [4Fe-4S] cluster on the cytosolic Fe-S scaffold complex. Electrons are transferred from NADPH via a FAD- and FMN-containing diflavin oxidoreductase. Together with the diflavin oxidoreductase, also required for the assembly of the diferric tyrosyl radical cofactor of ribonucleotide reductase (RNR), probably by providing electrons for reduction during radical cofactor maturation in the catalytic small subunit.</text>
</comment>
<dbReference type="Proteomes" id="UP001162480">
    <property type="component" value="Chromosome 6"/>
</dbReference>
<gene>
    <name evidence="13" type="ORF">OCTVUL_1B004930</name>
</gene>
<evidence type="ECO:0000259" key="11">
    <source>
        <dbReference type="Pfam" id="PF05093"/>
    </source>
</evidence>
<feature type="binding site" evidence="10">
    <location>
        <position position="290"/>
    </location>
    <ligand>
        <name>[4Fe-4S] cluster</name>
        <dbReference type="ChEBI" id="CHEBI:49883"/>
    </ligand>
</feature>
<feature type="binding site" evidence="10">
    <location>
        <position position="301"/>
    </location>
    <ligand>
        <name>[4Fe-4S] cluster</name>
        <dbReference type="ChEBI" id="CHEBI:49883"/>
    </ligand>
</feature>
<evidence type="ECO:0000313" key="14">
    <source>
        <dbReference type="Proteomes" id="UP001162480"/>
    </source>
</evidence>
<feature type="binding site" evidence="10">
    <location>
        <position position="253"/>
    </location>
    <ligand>
        <name>[2Fe-2S] cluster</name>
        <dbReference type="ChEBI" id="CHEBI:190135"/>
    </ligand>
</feature>
<comment type="cofactor">
    <cofactor evidence="1 10">
        <name>[4Fe-4S] cluster</name>
        <dbReference type="ChEBI" id="CHEBI:49883"/>
    </cofactor>
</comment>
<dbReference type="GO" id="GO:0009055">
    <property type="term" value="F:electron transfer activity"/>
    <property type="evidence" value="ECO:0007669"/>
    <property type="project" value="UniProtKB-UniRule"/>
</dbReference>
<proteinExistence type="inferred from homology"/>
<feature type="binding site" evidence="10">
    <location>
        <position position="268"/>
    </location>
    <ligand>
        <name>[2Fe-2S] cluster</name>
        <dbReference type="ChEBI" id="CHEBI:190135"/>
    </ligand>
</feature>
<keyword evidence="7 10" id="KW-0408">Iron</keyword>
<dbReference type="PANTHER" id="PTHR13273">
    <property type="entry name" value="ANAMORSIN"/>
    <property type="match status" value="1"/>
</dbReference>
<dbReference type="GO" id="GO:0051539">
    <property type="term" value="F:4 iron, 4 sulfur cluster binding"/>
    <property type="evidence" value="ECO:0007669"/>
    <property type="project" value="UniProtKB-KW"/>
</dbReference>
<feature type="short sequence motif" description="Cx2C motif 2" evidence="10">
    <location>
        <begin position="298"/>
        <end position="301"/>
    </location>
</feature>
<accession>A0AA36F748</accession>
<dbReference type="AlphaFoldDB" id="A0AA36F748"/>
<evidence type="ECO:0000256" key="6">
    <source>
        <dbReference type="ARBA" id="ARBA00022723"/>
    </source>
</evidence>
<comment type="subcellular location">
    <subcellularLocation>
        <location evidence="10">Cytoplasm</location>
    </subcellularLocation>
    <subcellularLocation>
        <location evidence="10">Mitochondrion intermembrane space</location>
    </subcellularLocation>
</comment>
<comment type="domain">
    <text evidence="10">The twin Cx2C motifs are involved in the recognition by the mitochondrial MIA40-ERV1 disulfide relay system. The formation of 2 disulfide bonds in the Cx2C motifs through dithiol/disulfide exchange reactions effectively traps the protein in the mitochondrial intermembrane space.</text>
</comment>
<keyword evidence="5 10" id="KW-0001">2Fe-2S</keyword>
<comment type="similarity">
    <text evidence="2 10">Belongs to the anamorsin family.</text>
</comment>
<keyword evidence="9 10" id="KW-0496">Mitochondrion</keyword>
<keyword evidence="4 10" id="KW-0963">Cytoplasm</keyword>
<comment type="domain">
    <text evidence="10">The C-terminal domain binds 2 Fe-S clusters but is otherwise mostly in an intrinsically disordered conformation.</text>
</comment>
<dbReference type="HAMAP" id="MF_03115">
    <property type="entry name" value="Anamorsin"/>
    <property type="match status" value="1"/>
</dbReference>
<dbReference type="InterPro" id="IPR046408">
    <property type="entry name" value="CIAPIN1"/>
</dbReference>
<dbReference type="Pfam" id="PF05093">
    <property type="entry name" value="CIAPIN1"/>
    <property type="match status" value="1"/>
</dbReference>
<evidence type="ECO:0000256" key="3">
    <source>
        <dbReference type="ARBA" id="ARBA00022485"/>
    </source>
</evidence>
<comment type="domain">
    <text evidence="10">The N-terminal domain has structural similarity with S-adenosyl-L-methionine-dependent methyltransferases, but does not bind S-adenosyl-L-methionine. It is required for correct assembly of the 2 Fe-S clusters.</text>
</comment>
<dbReference type="GO" id="GO:0005758">
    <property type="term" value="C:mitochondrial intermembrane space"/>
    <property type="evidence" value="ECO:0007669"/>
    <property type="project" value="UniProtKB-SubCell"/>
</dbReference>
<protein>
    <recommendedName>
        <fullName evidence="10">Anamorsin homolog</fullName>
    </recommendedName>
    <alternativeName>
        <fullName evidence="10">Fe-S cluster assembly protein DRE2 homolog</fullName>
    </alternativeName>
</protein>
<evidence type="ECO:0000313" key="13">
    <source>
        <dbReference type="EMBL" id="CAI9724613.1"/>
    </source>
</evidence>
<dbReference type="PANTHER" id="PTHR13273:SF14">
    <property type="entry name" value="ANAMORSIN"/>
    <property type="match status" value="1"/>
</dbReference>
<keyword evidence="6 10" id="KW-0479">Metal-binding</keyword>
<evidence type="ECO:0000256" key="9">
    <source>
        <dbReference type="ARBA" id="ARBA00023128"/>
    </source>
</evidence>
<evidence type="ECO:0000256" key="4">
    <source>
        <dbReference type="ARBA" id="ARBA00022490"/>
    </source>
</evidence>
<evidence type="ECO:0000256" key="5">
    <source>
        <dbReference type="ARBA" id="ARBA00022714"/>
    </source>
</evidence>
<keyword evidence="3 10" id="KW-0004">4Fe-4S</keyword>
<dbReference type="InterPro" id="IPR049011">
    <property type="entry name" value="Anamorsin_N_metazoan"/>
</dbReference>
<feature type="binding site" evidence="10">
    <location>
        <position position="287"/>
    </location>
    <ligand>
        <name>[4Fe-4S] cluster</name>
        <dbReference type="ChEBI" id="CHEBI:49883"/>
    </ligand>
</feature>
<feature type="short sequence motif" description="Cx2C motif 1" evidence="10">
    <location>
        <begin position="287"/>
        <end position="290"/>
    </location>
</feature>
<organism evidence="13 14">
    <name type="scientific">Octopus vulgaris</name>
    <name type="common">Common octopus</name>
    <dbReference type="NCBI Taxonomy" id="6645"/>
    <lineage>
        <taxon>Eukaryota</taxon>
        <taxon>Metazoa</taxon>
        <taxon>Spiralia</taxon>
        <taxon>Lophotrochozoa</taxon>
        <taxon>Mollusca</taxon>
        <taxon>Cephalopoda</taxon>
        <taxon>Coleoidea</taxon>
        <taxon>Octopodiformes</taxon>
        <taxon>Octopoda</taxon>
        <taxon>Incirrata</taxon>
        <taxon>Octopodidae</taxon>
        <taxon>Octopus</taxon>
    </lineage>
</organism>
<dbReference type="Gene3D" id="3.40.50.150">
    <property type="entry name" value="Vaccinia Virus protein VP39"/>
    <property type="match status" value="1"/>
</dbReference>
<evidence type="ECO:0000259" key="12">
    <source>
        <dbReference type="Pfam" id="PF20922"/>
    </source>
</evidence>
<feature type="domain" description="Anamorsin N-terminal" evidence="12">
    <location>
        <begin position="43"/>
        <end position="194"/>
    </location>
</feature>
<dbReference type="InterPro" id="IPR007785">
    <property type="entry name" value="Anamorsin"/>
</dbReference>
<feature type="binding site" evidence="10">
    <location>
        <position position="263"/>
    </location>
    <ligand>
        <name>[2Fe-2S] cluster</name>
        <dbReference type="ChEBI" id="CHEBI:190135"/>
    </ligand>
</feature>
<feature type="region of interest" description="Fe-S binding site B" evidence="10">
    <location>
        <begin position="287"/>
        <end position="301"/>
    </location>
</feature>
<evidence type="ECO:0000256" key="2">
    <source>
        <dbReference type="ARBA" id="ARBA00008169"/>
    </source>
</evidence>
<feature type="binding site" evidence="10">
    <location>
        <position position="298"/>
    </location>
    <ligand>
        <name>[4Fe-4S] cluster</name>
        <dbReference type="ChEBI" id="CHEBI:49883"/>
    </ligand>
</feature>
<feature type="binding site" evidence="10">
    <location>
        <position position="266"/>
    </location>
    <ligand>
        <name>[2Fe-2S] cluster</name>
        <dbReference type="ChEBI" id="CHEBI:190135"/>
    </ligand>
</feature>
<dbReference type="GO" id="GO:0051537">
    <property type="term" value="F:2 iron, 2 sulfur cluster binding"/>
    <property type="evidence" value="ECO:0007669"/>
    <property type="project" value="UniProtKB-UniRule"/>
</dbReference>